<dbReference type="PROSITE" id="PS00455">
    <property type="entry name" value="AMP_BINDING"/>
    <property type="match status" value="1"/>
</dbReference>
<dbReference type="InterPro" id="IPR042099">
    <property type="entry name" value="ANL_N_sf"/>
</dbReference>
<dbReference type="PROSITE" id="PS00086">
    <property type="entry name" value="CYTOCHROME_P450"/>
    <property type="match status" value="1"/>
</dbReference>
<dbReference type="Pfam" id="PF13193">
    <property type="entry name" value="AMP-binding_C"/>
    <property type="match status" value="1"/>
</dbReference>
<dbReference type="Pfam" id="PF00501">
    <property type="entry name" value="AMP-binding"/>
    <property type="match status" value="1"/>
</dbReference>
<dbReference type="EMBL" id="JAXOVC010000011">
    <property type="protein sequence ID" value="KAK4496015.1"/>
    <property type="molecule type" value="Genomic_DNA"/>
</dbReference>
<dbReference type="InterPro" id="IPR025110">
    <property type="entry name" value="AMP-bd_C"/>
</dbReference>
<evidence type="ECO:0000256" key="1">
    <source>
        <dbReference type="ARBA" id="ARBA00022723"/>
    </source>
</evidence>
<protein>
    <submittedName>
        <fullName evidence="5">Uncharacterized protein</fullName>
    </submittedName>
</protein>
<proteinExistence type="predicted"/>
<keyword evidence="1" id="KW-0479">Metal-binding</keyword>
<dbReference type="InterPro" id="IPR036396">
    <property type="entry name" value="Cyt_P450_sf"/>
</dbReference>
<dbReference type="Gene3D" id="3.30.300.30">
    <property type="match status" value="1"/>
</dbReference>
<dbReference type="InterPro" id="IPR017972">
    <property type="entry name" value="Cyt_P450_CS"/>
</dbReference>
<evidence type="ECO:0000313" key="5">
    <source>
        <dbReference type="EMBL" id="KAK4496015.1"/>
    </source>
</evidence>
<dbReference type="CDD" id="cd05911">
    <property type="entry name" value="Firefly_Luc_like"/>
    <property type="match status" value="1"/>
</dbReference>
<dbReference type="Gene3D" id="3.40.50.12780">
    <property type="entry name" value="N-terminal domain of ligase-like"/>
    <property type="match status" value="1"/>
</dbReference>
<accession>A0ABR0E422</accession>
<dbReference type="CDD" id="cd11058">
    <property type="entry name" value="CYP60B-like"/>
    <property type="match status" value="1"/>
</dbReference>
<gene>
    <name evidence="5" type="ORF">PRZ48_013284</name>
</gene>
<dbReference type="InterPro" id="IPR002401">
    <property type="entry name" value="Cyt_P450_E_grp-I"/>
</dbReference>
<evidence type="ECO:0000259" key="4">
    <source>
        <dbReference type="Pfam" id="PF13193"/>
    </source>
</evidence>
<sequence length="1108" mass="125163">MIHRSPLEDLDIPKCNVLDYLYPKNAPVSDDPIWYDAANFDINVSPLRMLSWIKRLIIGLDKLGLKKGDVCLIHTPNHVLVPAAYLGIVGGGRCFSAINPIYTVEEIVHQMTLTNAKCLLTHPSLVERDLEAAQKAGTLSKDQIFQFNDDPEPCKEKLGVKDWRHMIASEKEAENFRWRELGREESEKTIATINFSSGTTGMPKGVMISHHALIANVAQTAKIRWPDKDFEKGDKVEDERWIGFLPLYHAYGQMYANLMSCKFHVPIYIMRQFVYTDYLKCIQEARITDLQVAPPILVMLAKRPETKKYDLSSIRTILSGGAPLGKELQNEVARRFNCEVKQGWGMTEVTCGSILQIDPKDNGTIGRLIPNNQMKLIDDEDREVGFDTPGEMLIKAPNVMLGYWKNEQATKDTFTSDGWLKTGDVAVINREGYIWIVDRKKELIKVNALQVAPAELEARLLENDAVADAAAVGITIHDAEYPRAYVVLTEEAKSAKVTPKQIQDWFKPRVAKHKALVGGVKIVDEIPKLQSGKIQRKVLRDWAKRDAPEVAKNFDRSVSGFSYASSWCKQATRGPAVIYAQVHGPYAYSLVYNCYGRVTCFPRADLEPSIATVAPLALIAAAFTSIVWKTVYNLFLHPLAKFPGPRLNAISDLPGIYILLRGRFGLEVKKLHDKYGSVVRVSPNELSFNSVQAWEDIYGHRPGHANFHKDPIHVGSVEAVPGVTTLTMADDDNHARQRRALSHSFSQKALVEQEYIVKHYIDMLIVNMKRMAADNESFNLVNWLNFTTFDIIGDLAFGDPFGCLDMGRFHEWVALIFETVKAGAVEQATRRFAEAGSLTQTILFNLIPAHVRGYRSDHLRRSREKCMKRLENGHSNHKDFIWYILKQREKHDLKQDEIIVNSALFIVAGSETTANALSGLFARLFYNPDKYKKLCDEIRTSLKTEEEVTYENLSKLSYLNACIEEGLRIHPPVPTGLLRTVPKGGDTIDGHWVPGGTSVAVGGWAASHSPDNFRDCDSFIPERWLDKSYDTDYKKAAQPFSLGPRGCIGRHLSYMEMRLILGRLLWNFDIESVDGAWQWDPEGEMKHMRAFTTWEKPSLNARVKLVAR</sequence>
<dbReference type="InterPro" id="IPR000873">
    <property type="entry name" value="AMP-dep_synth/lig_dom"/>
</dbReference>
<dbReference type="Gene3D" id="1.10.630.10">
    <property type="entry name" value="Cytochrome P450"/>
    <property type="match status" value="1"/>
</dbReference>
<feature type="domain" description="AMP-dependent synthetase/ligase" evidence="3">
    <location>
        <begin position="54"/>
        <end position="404"/>
    </location>
</feature>
<dbReference type="PANTHER" id="PTHR24096:SF194">
    <property type="entry name" value="AMP-DEPENDENT SYNTHETASE_LIGASE DOMAIN-CONTAINING PROTEIN"/>
    <property type="match status" value="1"/>
</dbReference>
<dbReference type="InterPro" id="IPR001128">
    <property type="entry name" value="Cyt_P450"/>
</dbReference>
<dbReference type="InterPro" id="IPR045851">
    <property type="entry name" value="AMP-bd_C_sf"/>
</dbReference>
<comment type="caution">
    <text evidence="5">The sequence shown here is derived from an EMBL/GenBank/DDBJ whole genome shotgun (WGS) entry which is preliminary data.</text>
</comment>
<reference evidence="5 6" key="1">
    <citation type="journal article" date="2023" name="G3 (Bethesda)">
        <title>A chromosome-level genome assembly of Zasmidium syzygii isolated from banana leaves.</title>
        <authorList>
            <person name="van Westerhoven A.C."/>
            <person name="Mehrabi R."/>
            <person name="Talebi R."/>
            <person name="Steentjes M.B.F."/>
            <person name="Corcolon B."/>
            <person name="Chong P.A."/>
            <person name="Kema G.H.J."/>
            <person name="Seidl M.F."/>
        </authorList>
    </citation>
    <scope>NUCLEOTIDE SEQUENCE [LARGE SCALE GENOMIC DNA]</scope>
    <source>
        <strain evidence="5 6">P124</strain>
    </source>
</reference>
<keyword evidence="6" id="KW-1185">Reference proteome</keyword>
<dbReference type="Pfam" id="PF00067">
    <property type="entry name" value="p450"/>
    <property type="match status" value="1"/>
</dbReference>
<dbReference type="PRINTS" id="PR00385">
    <property type="entry name" value="P450"/>
</dbReference>
<evidence type="ECO:0000259" key="3">
    <source>
        <dbReference type="Pfam" id="PF00501"/>
    </source>
</evidence>
<dbReference type="InterPro" id="IPR020845">
    <property type="entry name" value="AMP-binding_CS"/>
</dbReference>
<dbReference type="Proteomes" id="UP001305779">
    <property type="component" value="Unassembled WGS sequence"/>
</dbReference>
<dbReference type="SUPFAM" id="SSF48264">
    <property type="entry name" value="Cytochrome P450"/>
    <property type="match status" value="1"/>
</dbReference>
<dbReference type="PANTHER" id="PTHR24096">
    <property type="entry name" value="LONG-CHAIN-FATTY-ACID--COA LIGASE"/>
    <property type="match status" value="1"/>
</dbReference>
<dbReference type="SUPFAM" id="SSF56801">
    <property type="entry name" value="Acetyl-CoA synthetase-like"/>
    <property type="match status" value="1"/>
</dbReference>
<name>A0ABR0E422_ZASCE</name>
<organism evidence="5 6">
    <name type="scientific">Zasmidium cellare</name>
    <name type="common">Wine cellar mold</name>
    <name type="synonym">Racodium cellare</name>
    <dbReference type="NCBI Taxonomy" id="395010"/>
    <lineage>
        <taxon>Eukaryota</taxon>
        <taxon>Fungi</taxon>
        <taxon>Dikarya</taxon>
        <taxon>Ascomycota</taxon>
        <taxon>Pezizomycotina</taxon>
        <taxon>Dothideomycetes</taxon>
        <taxon>Dothideomycetidae</taxon>
        <taxon>Mycosphaerellales</taxon>
        <taxon>Mycosphaerellaceae</taxon>
        <taxon>Zasmidium</taxon>
    </lineage>
</organism>
<evidence type="ECO:0000256" key="2">
    <source>
        <dbReference type="ARBA" id="ARBA00023004"/>
    </source>
</evidence>
<feature type="domain" description="AMP-binding enzyme C-terminal" evidence="4">
    <location>
        <begin position="455"/>
        <end position="533"/>
    </location>
</feature>
<evidence type="ECO:0000313" key="6">
    <source>
        <dbReference type="Proteomes" id="UP001305779"/>
    </source>
</evidence>
<keyword evidence="2" id="KW-0408">Iron</keyword>
<dbReference type="PRINTS" id="PR00463">
    <property type="entry name" value="EP450I"/>
</dbReference>